<evidence type="ECO:0000313" key="3">
    <source>
        <dbReference type="Proteomes" id="UP001165121"/>
    </source>
</evidence>
<keyword evidence="3" id="KW-1185">Reference proteome</keyword>
<dbReference type="OrthoDB" id="329563at2759"/>
<name>A0A9W6U6K6_9STRA</name>
<dbReference type="EMBL" id="BSXT01000435">
    <property type="protein sequence ID" value="GMF27311.1"/>
    <property type="molecule type" value="Genomic_DNA"/>
</dbReference>
<evidence type="ECO:0000256" key="1">
    <source>
        <dbReference type="SAM" id="MobiDB-lite"/>
    </source>
</evidence>
<feature type="compositionally biased region" description="Basic and acidic residues" evidence="1">
    <location>
        <begin position="62"/>
        <end position="75"/>
    </location>
</feature>
<feature type="compositionally biased region" description="Polar residues" evidence="1">
    <location>
        <begin position="92"/>
        <end position="102"/>
    </location>
</feature>
<dbReference type="Proteomes" id="UP001165121">
    <property type="component" value="Unassembled WGS sequence"/>
</dbReference>
<gene>
    <name evidence="2" type="ORF">Pfra01_000538200</name>
</gene>
<feature type="region of interest" description="Disordered" evidence="1">
    <location>
        <begin position="32"/>
        <end position="103"/>
    </location>
</feature>
<sequence>MWSAYEQLCELGANLEASRFFGAANYFNCTGPTDEGDDEIDSRPEFSGRTARSDLQFDDEGEFYREDNNAEDRSTDGAFATPEPPPHLGLATSKSAPNSSSVARPLAYKTPNVNSNNGSSVHTATLVKKPRVAEVIGAPARQRKTHRRPLAGSDEKNRTHARLSFSTAGFDESPLVGAIATEDCNQTDWLTSALFSVDFLCVESIEINFRLANISFVHPTFLSRENTDRWLFP</sequence>
<protein>
    <submittedName>
        <fullName evidence="2">Unnamed protein product</fullName>
    </submittedName>
</protein>
<proteinExistence type="predicted"/>
<feature type="region of interest" description="Disordered" evidence="1">
    <location>
        <begin position="132"/>
        <end position="158"/>
    </location>
</feature>
<organism evidence="2 3">
    <name type="scientific">Phytophthora fragariaefolia</name>
    <dbReference type="NCBI Taxonomy" id="1490495"/>
    <lineage>
        <taxon>Eukaryota</taxon>
        <taxon>Sar</taxon>
        <taxon>Stramenopiles</taxon>
        <taxon>Oomycota</taxon>
        <taxon>Peronosporomycetes</taxon>
        <taxon>Peronosporales</taxon>
        <taxon>Peronosporaceae</taxon>
        <taxon>Phytophthora</taxon>
    </lineage>
</organism>
<dbReference type="AlphaFoldDB" id="A0A9W6U6K6"/>
<comment type="caution">
    <text evidence="2">The sequence shown here is derived from an EMBL/GenBank/DDBJ whole genome shotgun (WGS) entry which is preliminary data.</text>
</comment>
<accession>A0A9W6U6K6</accession>
<evidence type="ECO:0000313" key="2">
    <source>
        <dbReference type="EMBL" id="GMF27311.1"/>
    </source>
</evidence>
<reference evidence="2" key="1">
    <citation type="submission" date="2023-04" db="EMBL/GenBank/DDBJ databases">
        <title>Phytophthora fragariaefolia NBRC 109709.</title>
        <authorList>
            <person name="Ichikawa N."/>
            <person name="Sato H."/>
            <person name="Tonouchi N."/>
        </authorList>
    </citation>
    <scope>NUCLEOTIDE SEQUENCE</scope>
    <source>
        <strain evidence="2">NBRC 109709</strain>
    </source>
</reference>